<dbReference type="EMBL" id="JACEIK010013672">
    <property type="protein sequence ID" value="MCE3216620.1"/>
    <property type="molecule type" value="Genomic_DNA"/>
</dbReference>
<feature type="compositionally biased region" description="Basic and acidic residues" evidence="1">
    <location>
        <begin position="116"/>
        <end position="127"/>
    </location>
</feature>
<feature type="region of interest" description="Disordered" evidence="1">
    <location>
        <begin position="84"/>
        <end position="127"/>
    </location>
</feature>
<reference evidence="2 3" key="1">
    <citation type="journal article" date="2021" name="BMC Genomics">
        <title>Datura genome reveals duplications of psychoactive alkaloid biosynthetic genes and high mutation rate following tissue culture.</title>
        <authorList>
            <person name="Rajewski A."/>
            <person name="Carter-House D."/>
            <person name="Stajich J."/>
            <person name="Litt A."/>
        </authorList>
    </citation>
    <scope>NUCLEOTIDE SEQUENCE [LARGE SCALE GENOMIC DNA]</scope>
    <source>
        <strain evidence="2">AR-01</strain>
    </source>
</reference>
<organism evidence="2 3">
    <name type="scientific">Datura stramonium</name>
    <name type="common">Jimsonweed</name>
    <name type="synonym">Common thornapple</name>
    <dbReference type="NCBI Taxonomy" id="4076"/>
    <lineage>
        <taxon>Eukaryota</taxon>
        <taxon>Viridiplantae</taxon>
        <taxon>Streptophyta</taxon>
        <taxon>Embryophyta</taxon>
        <taxon>Tracheophyta</taxon>
        <taxon>Spermatophyta</taxon>
        <taxon>Magnoliopsida</taxon>
        <taxon>eudicotyledons</taxon>
        <taxon>Gunneridae</taxon>
        <taxon>Pentapetalae</taxon>
        <taxon>asterids</taxon>
        <taxon>lamiids</taxon>
        <taxon>Solanales</taxon>
        <taxon>Solanaceae</taxon>
        <taxon>Solanoideae</taxon>
        <taxon>Datureae</taxon>
        <taxon>Datura</taxon>
    </lineage>
</organism>
<evidence type="ECO:0000256" key="1">
    <source>
        <dbReference type="SAM" id="MobiDB-lite"/>
    </source>
</evidence>
<feature type="non-terminal residue" evidence="2">
    <location>
        <position position="1"/>
    </location>
</feature>
<feature type="compositionally biased region" description="Basic residues" evidence="1">
    <location>
        <begin position="97"/>
        <end position="107"/>
    </location>
</feature>
<protein>
    <submittedName>
        <fullName evidence="2">Uncharacterized protein</fullName>
    </submittedName>
</protein>
<sequence>DEQKEVVPDAQKIVIEESDKEVKKGEKNLKTDIDQFVMIDQKHHKEISDDDDVLKKEIGVEIQKSEIIFLDSKMDDEVIKKNRETSDIESTNESLVARRKNTRRAHRSAIDPPQELIREKSESKRERVNPKDFILPNGWATKIHVRLKGNSSTCWLRLKFVLE</sequence>
<gene>
    <name evidence="2" type="ORF">HAX54_007173</name>
</gene>
<keyword evidence="3" id="KW-1185">Reference proteome</keyword>
<accession>A0ABS8WX63</accession>
<comment type="caution">
    <text evidence="2">The sequence shown here is derived from an EMBL/GenBank/DDBJ whole genome shotgun (WGS) entry which is preliminary data.</text>
</comment>
<evidence type="ECO:0000313" key="3">
    <source>
        <dbReference type="Proteomes" id="UP000823775"/>
    </source>
</evidence>
<evidence type="ECO:0000313" key="2">
    <source>
        <dbReference type="EMBL" id="MCE3216620.1"/>
    </source>
</evidence>
<dbReference type="Proteomes" id="UP000823775">
    <property type="component" value="Unassembled WGS sequence"/>
</dbReference>
<proteinExistence type="predicted"/>
<name>A0ABS8WX63_DATST</name>